<evidence type="ECO:0000256" key="3">
    <source>
        <dbReference type="ARBA" id="ARBA00023125"/>
    </source>
</evidence>
<keyword evidence="4" id="KW-0804">Transcription</keyword>
<evidence type="ECO:0000259" key="5">
    <source>
        <dbReference type="PROSITE" id="PS50932"/>
    </source>
</evidence>
<accession>A0A9D2MSF0</accession>
<reference evidence="6" key="2">
    <citation type="submission" date="2021-04" db="EMBL/GenBank/DDBJ databases">
        <authorList>
            <person name="Gilroy R."/>
        </authorList>
    </citation>
    <scope>NUCLEOTIDE SEQUENCE</scope>
    <source>
        <strain evidence="6">USAMLcec3-2134</strain>
    </source>
</reference>
<evidence type="ECO:0000313" key="7">
    <source>
        <dbReference type="Proteomes" id="UP000886883"/>
    </source>
</evidence>
<keyword evidence="1" id="KW-0678">Repressor</keyword>
<keyword evidence="3" id="KW-0238">DNA-binding</keyword>
<dbReference type="Proteomes" id="UP000886883">
    <property type="component" value="Unassembled WGS sequence"/>
</dbReference>
<dbReference type="PRINTS" id="PR00036">
    <property type="entry name" value="HTHLACI"/>
</dbReference>
<dbReference type="SUPFAM" id="SSF47413">
    <property type="entry name" value="lambda repressor-like DNA-binding domains"/>
    <property type="match status" value="1"/>
</dbReference>
<dbReference type="PANTHER" id="PTHR30146:SF95">
    <property type="entry name" value="RIBOSE OPERON REPRESSOR"/>
    <property type="match status" value="1"/>
</dbReference>
<organism evidence="6 7">
    <name type="scientific">Candidatus Eisenbergiella merdigallinarum</name>
    <dbReference type="NCBI Taxonomy" id="2838552"/>
    <lineage>
        <taxon>Bacteria</taxon>
        <taxon>Bacillati</taxon>
        <taxon>Bacillota</taxon>
        <taxon>Clostridia</taxon>
        <taxon>Lachnospirales</taxon>
        <taxon>Lachnospiraceae</taxon>
        <taxon>Eisenbergiella</taxon>
    </lineage>
</organism>
<dbReference type="PROSITE" id="PS00356">
    <property type="entry name" value="HTH_LACI_1"/>
    <property type="match status" value="1"/>
</dbReference>
<gene>
    <name evidence="6" type="ORF">H9763_09725</name>
</gene>
<evidence type="ECO:0000256" key="4">
    <source>
        <dbReference type="ARBA" id="ARBA00023163"/>
    </source>
</evidence>
<dbReference type="AlphaFoldDB" id="A0A9D2MSF0"/>
<dbReference type="Gene3D" id="3.40.50.2300">
    <property type="match status" value="2"/>
</dbReference>
<dbReference type="CDD" id="cd06291">
    <property type="entry name" value="PBP1_Qymf-like"/>
    <property type="match status" value="1"/>
</dbReference>
<dbReference type="SMART" id="SM00354">
    <property type="entry name" value="HTH_LACI"/>
    <property type="match status" value="1"/>
</dbReference>
<comment type="caution">
    <text evidence="6">The sequence shown here is derived from an EMBL/GenBank/DDBJ whole genome shotgun (WGS) entry which is preliminary data.</text>
</comment>
<dbReference type="Pfam" id="PF13377">
    <property type="entry name" value="Peripla_BP_3"/>
    <property type="match status" value="1"/>
</dbReference>
<dbReference type="InterPro" id="IPR000843">
    <property type="entry name" value="HTH_LacI"/>
</dbReference>
<protein>
    <submittedName>
        <fullName evidence="6">LacI family transcriptional regulator</fullName>
    </submittedName>
</protein>
<sequence length="327" mass="36132">MSTIKDVARCAGVSIATVSRVLNKKGAVSPEAENAVTLAMQKLDYHPNHMARALVKGRNNTIGVILPSFNNPFWSEIAQEIEKSAKEEGYHVLFSIAGEGEKGMDESISYLRASQVCGIIQTFSASQEVWSAILKHVGLPLVALISDVKEVPSVVSDDTQGGLLATRHLIAKGCKNLVHISGDLKLQKHADDRSFAFIEECRKRGVAYRVYESCPEKLGLEDNLDLINRIFYENPQMDGIFASNDIMATQCISYARSQGFRIPDDIRIVGYDDISISALIYPPLTTVRQNYAQLSKTAVRAIVDMVHEKTPKPLEVVPVELIERKTT</sequence>
<dbReference type="PROSITE" id="PS50932">
    <property type="entry name" value="HTH_LACI_2"/>
    <property type="match status" value="1"/>
</dbReference>
<dbReference type="EMBL" id="DWXE01000039">
    <property type="protein sequence ID" value="HJB91724.1"/>
    <property type="molecule type" value="Genomic_DNA"/>
</dbReference>
<dbReference type="InterPro" id="IPR046335">
    <property type="entry name" value="LacI/GalR-like_sensor"/>
</dbReference>
<evidence type="ECO:0000313" key="6">
    <source>
        <dbReference type="EMBL" id="HJB91724.1"/>
    </source>
</evidence>
<dbReference type="GO" id="GO:0000976">
    <property type="term" value="F:transcription cis-regulatory region binding"/>
    <property type="evidence" value="ECO:0007669"/>
    <property type="project" value="TreeGrafter"/>
</dbReference>
<dbReference type="InterPro" id="IPR010982">
    <property type="entry name" value="Lambda_DNA-bd_dom_sf"/>
</dbReference>
<dbReference type="Pfam" id="PF00356">
    <property type="entry name" value="LacI"/>
    <property type="match status" value="1"/>
</dbReference>
<evidence type="ECO:0000256" key="2">
    <source>
        <dbReference type="ARBA" id="ARBA00023015"/>
    </source>
</evidence>
<dbReference type="GO" id="GO:0003700">
    <property type="term" value="F:DNA-binding transcription factor activity"/>
    <property type="evidence" value="ECO:0007669"/>
    <property type="project" value="TreeGrafter"/>
</dbReference>
<reference evidence="6" key="1">
    <citation type="journal article" date="2021" name="PeerJ">
        <title>Extensive microbial diversity within the chicken gut microbiome revealed by metagenomics and culture.</title>
        <authorList>
            <person name="Gilroy R."/>
            <person name="Ravi A."/>
            <person name="Getino M."/>
            <person name="Pursley I."/>
            <person name="Horton D.L."/>
            <person name="Alikhan N.F."/>
            <person name="Baker D."/>
            <person name="Gharbi K."/>
            <person name="Hall N."/>
            <person name="Watson M."/>
            <person name="Adriaenssens E.M."/>
            <person name="Foster-Nyarko E."/>
            <person name="Jarju S."/>
            <person name="Secka A."/>
            <person name="Antonio M."/>
            <person name="Oren A."/>
            <person name="Chaudhuri R.R."/>
            <person name="La Ragione R."/>
            <person name="Hildebrand F."/>
            <person name="Pallen M.J."/>
        </authorList>
    </citation>
    <scope>NUCLEOTIDE SEQUENCE</scope>
    <source>
        <strain evidence="6">USAMLcec3-2134</strain>
    </source>
</reference>
<evidence type="ECO:0000256" key="1">
    <source>
        <dbReference type="ARBA" id="ARBA00022491"/>
    </source>
</evidence>
<dbReference type="Gene3D" id="1.10.260.40">
    <property type="entry name" value="lambda repressor-like DNA-binding domains"/>
    <property type="match status" value="1"/>
</dbReference>
<dbReference type="PANTHER" id="PTHR30146">
    <property type="entry name" value="LACI-RELATED TRANSCRIPTIONAL REPRESSOR"/>
    <property type="match status" value="1"/>
</dbReference>
<keyword evidence="2" id="KW-0805">Transcription regulation</keyword>
<name>A0A9D2MSF0_9FIRM</name>
<dbReference type="SUPFAM" id="SSF53822">
    <property type="entry name" value="Periplasmic binding protein-like I"/>
    <property type="match status" value="1"/>
</dbReference>
<feature type="domain" description="HTH lacI-type" evidence="5">
    <location>
        <begin position="2"/>
        <end position="56"/>
    </location>
</feature>
<dbReference type="InterPro" id="IPR028082">
    <property type="entry name" value="Peripla_BP_I"/>
</dbReference>
<proteinExistence type="predicted"/>
<dbReference type="CDD" id="cd01392">
    <property type="entry name" value="HTH_LacI"/>
    <property type="match status" value="1"/>
</dbReference>